<dbReference type="Proteomes" id="UP000682713">
    <property type="component" value="Unassembled WGS sequence"/>
</dbReference>
<keyword evidence="7 8" id="KW-0472">Membrane</keyword>
<evidence type="ECO:0000313" key="9">
    <source>
        <dbReference type="EMBL" id="MBS4201984.1"/>
    </source>
</evidence>
<protein>
    <submittedName>
        <fullName evidence="9">GerAB/ArcD/ProY family transporter</fullName>
    </submittedName>
</protein>
<comment type="subcellular location">
    <subcellularLocation>
        <location evidence="1">Membrane</location>
        <topology evidence="1">Multi-pass membrane protein</topology>
    </subcellularLocation>
</comment>
<dbReference type="EMBL" id="JAGYPJ010000001">
    <property type="protein sequence ID" value="MBS4201984.1"/>
    <property type="molecule type" value="Genomic_DNA"/>
</dbReference>
<dbReference type="AlphaFoldDB" id="A0A942TTN3"/>
<keyword evidence="10" id="KW-1185">Reference proteome</keyword>
<evidence type="ECO:0000256" key="3">
    <source>
        <dbReference type="ARBA" id="ARBA00022448"/>
    </source>
</evidence>
<accession>A0A942TTN3</accession>
<evidence type="ECO:0000256" key="5">
    <source>
        <dbReference type="ARBA" id="ARBA00022692"/>
    </source>
</evidence>
<evidence type="ECO:0000256" key="8">
    <source>
        <dbReference type="SAM" id="Phobius"/>
    </source>
</evidence>
<organism evidence="9 10">
    <name type="scientific">Lederbergia citrisecunda</name>
    <dbReference type="NCBI Taxonomy" id="2833583"/>
    <lineage>
        <taxon>Bacteria</taxon>
        <taxon>Bacillati</taxon>
        <taxon>Bacillota</taxon>
        <taxon>Bacilli</taxon>
        <taxon>Bacillales</taxon>
        <taxon>Bacillaceae</taxon>
        <taxon>Lederbergia</taxon>
    </lineage>
</organism>
<evidence type="ECO:0000256" key="7">
    <source>
        <dbReference type="ARBA" id="ARBA00023136"/>
    </source>
</evidence>
<feature type="transmembrane region" description="Helical" evidence="8">
    <location>
        <begin position="215"/>
        <end position="236"/>
    </location>
</feature>
<feature type="transmembrane region" description="Helical" evidence="8">
    <location>
        <begin position="76"/>
        <end position="100"/>
    </location>
</feature>
<evidence type="ECO:0000256" key="1">
    <source>
        <dbReference type="ARBA" id="ARBA00004141"/>
    </source>
</evidence>
<keyword evidence="4" id="KW-0309">Germination</keyword>
<feature type="transmembrane region" description="Helical" evidence="8">
    <location>
        <begin position="33"/>
        <end position="55"/>
    </location>
</feature>
<feature type="transmembrane region" description="Helical" evidence="8">
    <location>
        <begin position="309"/>
        <end position="328"/>
    </location>
</feature>
<sequence length="365" mass="43010">MNRYVYYLLYVNMFANMVVSVPKILLYSRKDGAIIAIVLAIIAGTIVIYAFVRFFKTFPGKDYPELIKKTFSPWLYFPYLLFLALIWFIAGLHALVTYSFLLKRFLTPDMSIIWIASTFLIFISYGILMHTKSILYTIEALLLIFVPIILFLIVKTYSSPEFVWDFVRESIMYVYHFPSYMAFTAAFYVYLGITNLVIFNRAFTKHGIQISRKQVLLMASAGVVILSTIFFAPIGMSGFEQIDKLVYPSISTSDTLRMRYGIIERVLYLFLLFFLAITFLNLLIHWHVSIEFLKSLFWIKKFKHKENNLTPFIFLTTFWIVALITATYLNEYQVFTYARYFFYMLPITTSIIILTFWFIKRRVKV</sequence>
<gene>
    <name evidence="9" type="ORF">KHA93_20465</name>
</gene>
<keyword evidence="5 8" id="KW-0812">Transmembrane</keyword>
<dbReference type="InterPro" id="IPR004761">
    <property type="entry name" value="Spore_GerAB"/>
</dbReference>
<keyword evidence="3" id="KW-0813">Transport</keyword>
<evidence type="ECO:0000256" key="4">
    <source>
        <dbReference type="ARBA" id="ARBA00022544"/>
    </source>
</evidence>
<feature type="transmembrane region" description="Helical" evidence="8">
    <location>
        <begin position="177"/>
        <end position="203"/>
    </location>
</feature>
<feature type="transmembrane region" description="Helical" evidence="8">
    <location>
        <begin position="140"/>
        <end position="157"/>
    </location>
</feature>
<dbReference type="RefSeq" id="WP_213112406.1">
    <property type="nucleotide sequence ID" value="NZ_JAGYPJ010000001.1"/>
</dbReference>
<dbReference type="GO" id="GO:0009847">
    <property type="term" value="P:spore germination"/>
    <property type="evidence" value="ECO:0007669"/>
    <property type="project" value="InterPro"/>
</dbReference>
<evidence type="ECO:0000256" key="6">
    <source>
        <dbReference type="ARBA" id="ARBA00022989"/>
    </source>
</evidence>
<evidence type="ECO:0000313" key="10">
    <source>
        <dbReference type="Proteomes" id="UP000682713"/>
    </source>
</evidence>
<feature type="transmembrane region" description="Helical" evidence="8">
    <location>
        <begin position="266"/>
        <end position="288"/>
    </location>
</feature>
<comment type="similarity">
    <text evidence="2">Belongs to the amino acid-polyamine-organocation (APC) superfamily. Spore germination protein (SGP) (TC 2.A.3.9) family.</text>
</comment>
<comment type="caution">
    <text evidence="9">The sequence shown here is derived from an EMBL/GenBank/DDBJ whole genome shotgun (WGS) entry which is preliminary data.</text>
</comment>
<evidence type="ECO:0000256" key="2">
    <source>
        <dbReference type="ARBA" id="ARBA00007998"/>
    </source>
</evidence>
<keyword evidence="6 8" id="KW-1133">Transmembrane helix</keyword>
<proteinExistence type="inferred from homology"/>
<dbReference type="Pfam" id="PF03845">
    <property type="entry name" value="Spore_permease"/>
    <property type="match status" value="1"/>
</dbReference>
<dbReference type="PANTHER" id="PTHR34975:SF2">
    <property type="entry name" value="SPORE GERMINATION PROTEIN A2"/>
    <property type="match status" value="1"/>
</dbReference>
<feature type="transmembrane region" description="Helical" evidence="8">
    <location>
        <begin position="340"/>
        <end position="359"/>
    </location>
</feature>
<name>A0A942TTN3_9BACI</name>
<reference evidence="9 10" key="1">
    <citation type="submission" date="2021-05" db="EMBL/GenBank/DDBJ databases">
        <title>Novel Bacillus species.</title>
        <authorList>
            <person name="Liu G."/>
        </authorList>
    </citation>
    <scope>NUCLEOTIDE SEQUENCE [LARGE SCALE GENOMIC DNA]</scope>
    <source>
        <strain evidence="9 10">FJAT-49732</strain>
    </source>
</reference>
<dbReference type="GO" id="GO:0016020">
    <property type="term" value="C:membrane"/>
    <property type="evidence" value="ECO:0007669"/>
    <property type="project" value="UniProtKB-SubCell"/>
</dbReference>
<feature type="transmembrane region" description="Helical" evidence="8">
    <location>
        <begin position="7"/>
        <end position="27"/>
    </location>
</feature>
<feature type="transmembrane region" description="Helical" evidence="8">
    <location>
        <begin position="112"/>
        <end position="128"/>
    </location>
</feature>
<dbReference type="PANTHER" id="PTHR34975">
    <property type="entry name" value="SPORE GERMINATION PROTEIN A2"/>
    <property type="match status" value="1"/>
</dbReference>